<dbReference type="Proteomes" id="UP000603200">
    <property type="component" value="Unassembled WGS sequence"/>
</dbReference>
<dbReference type="EMBL" id="BOMN01000028">
    <property type="protein sequence ID" value="GIE19291.1"/>
    <property type="molecule type" value="Genomic_DNA"/>
</dbReference>
<comment type="caution">
    <text evidence="2">The sequence shown here is derived from an EMBL/GenBank/DDBJ whole genome shotgun (WGS) entry which is preliminary data.</text>
</comment>
<accession>A0ABQ3ZL18</accession>
<evidence type="ECO:0000313" key="3">
    <source>
        <dbReference type="Proteomes" id="UP000603200"/>
    </source>
</evidence>
<proteinExistence type="predicted"/>
<evidence type="ECO:0000313" key="2">
    <source>
        <dbReference type="EMBL" id="GIE19291.1"/>
    </source>
</evidence>
<reference evidence="2 3" key="1">
    <citation type="submission" date="2021-01" db="EMBL/GenBank/DDBJ databases">
        <title>Whole genome shotgun sequence of Actinoplanes humidus NBRC 14915.</title>
        <authorList>
            <person name="Komaki H."/>
            <person name="Tamura T."/>
        </authorList>
    </citation>
    <scope>NUCLEOTIDE SEQUENCE [LARGE SCALE GENOMIC DNA]</scope>
    <source>
        <strain evidence="2 3">NBRC 14915</strain>
    </source>
</reference>
<gene>
    <name evidence="2" type="ORF">Ahu01nite_023930</name>
</gene>
<evidence type="ECO:0000256" key="1">
    <source>
        <dbReference type="SAM" id="MobiDB-lite"/>
    </source>
</evidence>
<organism evidence="2 3">
    <name type="scientific">Winogradskya humida</name>
    <dbReference type="NCBI Taxonomy" id="113566"/>
    <lineage>
        <taxon>Bacteria</taxon>
        <taxon>Bacillati</taxon>
        <taxon>Actinomycetota</taxon>
        <taxon>Actinomycetes</taxon>
        <taxon>Micromonosporales</taxon>
        <taxon>Micromonosporaceae</taxon>
        <taxon>Winogradskya</taxon>
    </lineage>
</organism>
<feature type="region of interest" description="Disordered" evidence="1">
    <location>
        <begin position="52"/>
        <end position="75"/>
    </location>
</feature>
<keyword evidence="3" id="KW-1185">Reference proteome</keyword>
<sequence length="75" mass="8225">MRCTGGHGLILRPSGIEAAKSAGTMTIPWEALAAEQPGRGPVWHEIKLAYAHPHRPPDRSGSHLRGRRSSDQHLR</sequence>
<name>A0ABQ3ZL18_9ACTN</name>
<protein>
    <submittedName>
        <fullName evidence="2">Uncharacterized protein</fullName>
    </submittedName>
</protein>